<dbReference type="EMBL" id="FNEZ01000003">
    <property type="protein sequence ID" value="SDK00988.1"/>
    <property type="molecule type" value="Genomic_DNA"/>
</dbReference>
<accession>A0A1G8YDR2</accession>
<keyword evidence="4" id="KW-1185">Reference proteome</keyword>
<name>A0A1G8YDR2_9FLAO</name>
<gene>
    <name evidence="3" type="ORF">SAMN04487935_2291</name>
</gene>
<dbReference type="PROSITE" id="PS51257">
    <property type="entry name" value="PROKAR_LIPOPROTEIN"/>
    <property type="match status" value="1"/>
</dbReference>
<evidence type="ECO:0000313" key="3">
    <source>
        <dbReference type="EMBL" id="SDK00988.1"/>
    </source>
</evidence>
<protein>
    <recommendedName>
        <fullName evidence="5">Glycine zipper</fullName>
    </recommendedName>
</protein>
<dbReference type="RefSeq" id="WP_091395432.1">
    <property type="nucleotide sequence ID" value="NZ_BKAI01000006.1"/>
</dbReference>
<evidence type="ECO:0000256" key="1">
    <source>
        <dbReference type="SAM" id="MobiDB-lite"/>
    </source>
</evidence>
<evidence type="ECO:0008006" key="5">
    <source>
        <dbReference type="Google" id="ProtNLM"/>
    </source>
</evidence>
<dbReference type="Proteomes" id="UP000199580">
    <property type="component" value="Unassembled WGS sequence"/>
</dbReference>
<feature type="compositionally biased region" description="Basic and acidic residues" evidence="1">
    <location>
        <begin position="141"/>
        <end position="154"/>
    </location>
</feature>
<evidence type="ECO:0000313" key="4">
    <source>
        <dbReference type="Proteomes" id="UP000199580"/>
    </source>
</evidence>
<sequence length="154" mass="15629">MKNLIIICSLALFAISCKQTANEAGVVDDSKQTTIDSMNVVMEKQKAEIAKQKTIDSMQAVADNKKERTVVVHQAAATQASAAPEAKKKGWSGAAKGAVIGAGVGAVTGAIVNKHNSGAGAVIGGLAGAGVGAGTGAIIDSQKKKKEDEKNQNK</sequence>
<feature type="region of interest" description="Disordered" evidence="1">
    <location>
        <begin position="132"/>
        <end position="154"/>
    </location>
</feature>
<dbReference type="AlphaFoldDB" id="A0A1G8YDR2"/>
<dbReference type="OrthoDB" id="1377469at2"/>
<proteinExistence type="predicted"/>
<feature type="chain" id="PRO_5011512458" description="Glycine zipper" evidence="2">
    <location>
        <begin position="24"/>
        <end position="154"/>
    </location>
</feature>
<keyword evidence="2" id="KW-0732">Signal</keyword>
<evidence type="ECO:0000256" key="2">
    <source>
        <dbReference type="SAM" id="SignalP"/>
    </source>
</evidence>
<reference evidence="3 4" key="1">
    <citation type="submission" date="2016-10" db="EMBL/GenBank/DDBJ databases">
        <authorList>
            <person name="de Groot N.N."/>
        </authorList>
    </citation>
    <scope>NUCLEOTIDE SEQUENCE [LARGE SCALE GENOMIC DNA]</scope>
    <source>
        <strain evidence="3 4">CGMCC 1.10076</strain>
    </source>
</reference>
<feature type="signal peptide" evidence="2">
    <location>
        <begin position="1"/>
        <end position="23"/>
    </location>
</feature>
<dbReference type="STRING" id="1128970.SAMN04487935_2291"/>
<organism evidence="3 4">
    <name type="scientific">Flavobacterium noncentrifugens</name>
    <dbReference type="NCBI Taxonomy" id="1128970"/>
    <lineage>
        <taxon>Bacteria</taxon>
        <taxon>Pseudomonadati</taxon>
        <taxon>Bacteroidota</taxon>
        <taxon>Flavobacteriia</taxon>
        <taxon>Flavobacteriales</taxon>
        <taxon>Flavobacteriaceae</taxon>
        <taxon>Flavobacterium</taxon>
    </lineage>
</organism>